<dbReference type="InterPro" id="IPR036259">
    <property type="entry name" value="MFS_trans_sf"/>
</dbReference>
<evidence type="ECO:0000256" key="1">
    <source>
        <dbReference type="SAM" id="Phobius"/>
    </source>
</evidence>
<keyword evidence="1" id="KW-1133">Transmembrane helix</keyword>
<dbReference type="SUPFAM" id="SSF103473">
    <property type="entry name" value="MFS general substrate transporter"/>
    <property type="match status" value="1"/>
</dbReference>
<keyword evidence="1" id="KW-0812">Transmembrane</keyword>
<protein>
    <recommendedName>
        <fullName evidence="4">Major facilitator superfamily (MFS) profile domain-containing protein</fullName>
    </recommendedName>
</protein>
<organism evidence="2 3">
    <name type="scientific">Lysobacter korlensis</name>
    <dbReference type="NCBI Taxonomy" id="553636"/>
    <lineage>
        <taxon>Bacteria</taxon>
        <taxon>Pseudomonadati</taxon>
        <taxon>Pseudomonadota</taxon>
        <taxon>Gammaproteobacteria</taxon>
        <taxon>Lysobacterales</taxon>
        <taxon>Lysobacteraceae</taxon>
        <taxon>Lysobacter</taxon>
    </lineage>
</organism>
<reference evidence="2 3" key="1">
    <citation type="submission" date="2024-09" db="EMBL/GenBank/DDBJ databases">
        <authorList>
            <person name="Sun Q."/>
            <person name="Mori K."/>
        </authorList>
    </citation>
    <scope>NUCLEOTIDE SEQUENCE [LARGE SCALE GENOMIC DNA]</scope>
    <source>
        <strain evidence="2 3">KCTC 23076</strain>
    </source>
</reference>
<dbReference type="Proteomes" id="UP001589896">
    <property type="component" value="Unassembled WGS sequence"/>
</dbReference>
<gene>
    <name evidence="2" type="ORF">ACFFGH_26105</name>
</gene>
<evidence type="ECO:0000313" key="3">
    <source>
        <dbReference type="Proteomes" id="UP001589896"/>
    </source>
</evidence>
<proteinExistence type="predicted"/>
<dbReference type="RefSeq" id="WP_386673824.1">
    <property type="nucleotide sequence ID" value="NZ_JBHLTG010000007.1"/>
</dbReference>
<evidence type="ECO:0000313" key="2">
    <source>
        <dbReference type="EMBL" id="MFC0681319.1"/>
    </source>
</evidence>
<comment type="caution">
    <text evidence="2">The sequence shown here is derived from an EMBL/GenBank/DDBJ whole genome shotgun (WGS) entry which is preliminary data.</text>
</comment>
<evidence type="ECO:0008006" key="4">
    <source>
        <dbReference type="Google" id="ProtNLM"/>
    </source>
</evidence>
<feature type="transmembrane region" description="Helical" evidence="1">
    <location>
        <begin position="20"/>
        <end position="37"/>
    </location>
</feature>
<feature type="transmembrane region" description="Helical" evidence="1">
    <location>
        <begin position="57"/>
        <end position="82"/>
    </location>
</feature>
<keyword evidence="1" id="KW-0472">Membrane</keyword>
<keyword evidence="3" id="KW-1185">Reference proteome</keyword>
<name>A0ABV6RWF4_9GAMM</name>
<dbReference type="EMBL" id="JBHLTG010000007">
    <property type="protein sequence ID" value="MFC0681319.1"/>
    <property type="molecule type" value="Genomic_DNA"/>
</dbReference>
<feature type="transmembrane region" description="Helical" evidence="1">
    <location>
        <begin position="89"/>
        <end position="110"/>
    </location>
</feature>
<sequence length="123" mass="12981">MSDTARRPRSAGTAQTLRTVVMVGFGLIYAYYLWQAIGTAVQFPTTVANLYGLRINTSGWVVLVLNILAAPVCYGVALLLGARRSTGMLALLLAAGLCLLSALTLTLVAAPDFINVIGDPIAR</sequence>
<accession>A0ABV6RWF4</accession>